<dbReference type="PANTHER" id="PTHR43235">
    <property type="entry name" value="GLUTAMINE AMIDOTRANSFERASE PB2B2.05-RELATED"/>
    <property type="match status" value="1"/>
</dbReference>
<dbReference type="SUPFAM" id="SSF52317">
    <property type="entry name" value="Class I glutamine amidotransferase-like"/>
    <property type="match status" value="1"/>
</dbReference>
<organism evidence="7 8">
    <name type="scientific">Cognaticolwellia beringensis</name>
    <dbReference type="NCBI Taxonomy" id="1967665"/>
    <lineage>
        <taxon>Bacteria</taxon>
        <taxon>Pseudomonadati</taxon>
        <taxon>Pseudomonadota</taxon>
        <taxon>Gammaproteobacteria</taxon>
        <taxon>Alteromonadales</taxon>
        <taxon>Colwelliaceae</taxon>
        <taxon>Cognaticolwellia</taxon>
    </lineage>
</organism>
<evidence type="ECO:0000256" key="2">
    <source>
        <dbReference type="ARBA" id="ARBA00052718"/>
    </source>
</evidence>
<dbReference type="GO" id="GO:0006598">
    <property type="term" value="P:polyamine catabolic process"/>
    <property type="evidence" value="ECO:0007669"/>
    <property type="project" value="TreeGrafter"/>
</dbReference>
<dbReference type="FunFam" id="3.40.50.880:FF:000030">
    <property type="entry name" value="Gamma-glutamyl-gamma-aminobutyrate hydrolase PuuD"/>
    <property type="match status" value="1"/>
</dbReference>
<sequence length="270" mass="29678">MRRKVKVNFKKPVIGIVCDVIKYGLNGFHGVGEKYINAIAHGANAIPILIPAQPEAQDLESLSVFFDADFFEQLDGVFFPGSPSNVEPHHYGTETSKTPESHDKQRDGSSLPLIKLAIEKGIPLLAVCRGMQELNVAMGGELHQCLFHHEEFIEHRENKNGTRDEQYAPAHDVTLSPDGVLANILGATTHKVNSLHGQGIKTLGNGLKVEATAPDGLVEAISGNDNSNFVVGVQWHPEWQYQQDKLSSSLFSAFGEAINQRFKEKNNKSM</sequence>
<feature type="compositionally biased region" description="Basic and acidic residues" evidence="6">
    <location>
        <begin position="87"/>
        <end position="107"/>
    </location>
</feature>
<dbReference type="GO" id="GO:0005829">
    <property type="term" value="C:cytosol"/>
    <property type="evidence" value="ECO:0007669"/>
    <property type="project" value="TreeGrafter"/>
</dbReference>
<dbReference type="EMBL" id="CP020465">
    <property type="protein sequence ID" value="ASP49213.1"/>
    <property type="molecule type" value="Genomic_DNA"/>
</dbReference>
<dbReference type="EC" id="3.5.1.94" evidence="5"/>
<evidence type="ECO:0000313" key="8">
    <source>
        <dbReference type="Proteomes" id="UP000202259"/>
    </source>
</evidence>
<evidence type="ECO:0000313" key="7">
    <source>
        <dbReference type="EMBL" id="ASP49213.1"/>
    </source>
</evidence>
<dbReference type="Pfam" id="PF07722">
    <property type="entry name" value="Peptidase_C26"/>
    <property type="match status" value="1"/>
</dbReference>
<accession>A0A222GC19</accession>
<feature type="region of interest" description="Disordered" evidence="6">
    <location>
        <begin position="85"/>
        <end position="108"/>
    </location>
</feature>
<protein>
    <recommendedName>
        <fullName evidence="5">gamma-glutamyl-gamma-aminobutyrate hydrolase</fullName>
        <ecNumber evidence="5">3.5.1.94</ecNumber>
    </recommendedName>
</protein>
<proteinExistence type="inferred from homology"/>
<dbReference type="InterPro" id="IPR011697">
    <property type="entry name" value="Peptidase_C26"/>
</dbReference>
<dbReference type="Gene3D" id="3.40.50.880">
    <property type="match status" value="1"/>
</dbReference>
<comment type="similarity">
    <text evidence="1">Belongs to the peptidase C26 family.</text>
</comment>
<comment type="pathway">
    <text evidence="4">Amine and polyamine degradation; putrescine degradation; 4-aminobutanoate from putrescine: step 4/4.</text>
</comment>
<dbReference type="AlphaFoldDB" id="A0A222GC19"/>
<name>A0A222GC19_9GAMM</name>
<evidence type="ECO:0000256" key="5">
    <source>
        <dbReference type="ARBA" id="ARBA00066788"/>
    </source>
</evidence>
<evidence type="ECO:0000256" key="3">
    <source>
        <dbReference type="ARBA" id="ARBA00055068"/>
    </source>
</evidence>
<gene>
    <name evidence="7" type="ORF">B5D82_16430</name>
</gene>
<comment type="function">
    <text evidence="3">Involved in the breakdown of putrescine via hydrolysis of the gamma-glutamyl linkage of gamma-glutamyl-gamma-aminobutyrate.</text>
</comment>
<dbReference type="InterPro" id="IPR029062">
    <property type="entry name" value="Class_I_gatase-like"/>
</dbReference>
<dbReference type="Proteomes" id="UP000202259">
    <property type="component" value="Chromosome"/>
</dbReference>
<dbReference type="OrthoDB" id="9813383at2"/>
<evidence type="ECO:0000256" key="4">
    <source>
        <dbReference type="ARBA" id="ARBA00060634"/>
    </source>
</evidence>
<dbReference type="InterPro" id="IPR044668">
    <property type="entry name" value="PuuD-like"/>
</dbReference>
<dbReference type="PANTHER" id="PTHR43235:SF1">
    <property type="entry name" value="GLUTAMINE AMIDOTRANSFERASE PB2B2.05-RELATED"/>
    <property type="match status" value="1"/>
</dbReference>
<evidence type="ECO:0000256" key="6">
    <source>
        <dbReference type="SAM" id="MobiDB-lite"/>
    </source>
</evidence>
<keyword evidence="8" id="KW-1185">Reference proteome</keyword>
<dbReference type="CDD" id="cd01745">
    <property type="entry name" value="GATase1_2"/>
    <property type="match status" value="1"/>
</dbReference>
<comment type="catalytic activity">
    <reaction evidence="2">
        <text>4-(gamma-L-glutamylamino)butanoate + H2O = 4-aminobutanoate + L-glutamate</text>
        <dbReference type="Rhea" id="RHEA:19737"/>
        <dbReference type="ChEBI" id="CHEBI:15377"/>
        <dbReference type="ChEBI" id="CHEBI:29985"/>
        <dbReference type="ChEBI" id="CHEBI:58800"/>
        <dbReference type="ChEBI" id="CHEBI:59888"/>
        <dbReference type="EC" id="3.5.1.94"/>
    </reaction>
</comment>
<dbReference type="PROSITE" id="PS51273">
    <property type="entry name" value="GATASE_TYPE_1"/>
    <property type="match status" value="1"/>
</dbReference>
<evidence type="ECO:0000256" key="1">
    <source>
        <dbReference type="ARBA" id="ARBA00011083"/>
    </source>
</evidence>
<reference evidence="7 8" key="1">
    <citation type="submission" date="2017-08" db="EMBL/GenBank/DDBJ databases">
        <title>Complete genome of Colwellia sp. NB097-1, a psychrophile bacterium ioslated from Bering Sea.</title>
        <authorList>
            <person name="Chen X."/>
        </authorList>
    </citation>
    <scope>NUCLEOTIDE SEQUENCE [LARGE SCALE GENOMIC DNA]</scope>
    <source>
        <strain evidence="7 8">NB097-1</strain>
    </source>
</reference>
<dbReference type="GO" id="GO:0033969">
    <property type="term" value="F:gamma-glutamyl-gamma-aminobutyrate hydrolase activity"/>
    <property type="evidence" value="ECO:0007669"/>
    <property type="project" value="UniProtKB-EC"/>
</dbReference>
<dbReference type="KEGG" id="cber:B5D82_16430"/>